<feature type="region of interest" description="Disordered" evidence="1">
    <location>
        <begin position="370"/>
        <end position="398"/>
    </location>
</feature>
<evidence type="ECO:0000313" key="2">
    <source>
        <dbReference type="EMBL" id="KIW02750.1"/>
    </source>
</evidence>
<dbReference type="GeneID" id="27313794"/>
<dbReference type="AlphaFoldDB" id="A0A0D2A836"/>
<dbReference type="Proteomes" id="UP000053259">
    <property type="component" value="Unassembled WGS sequence"/>
</dbReference>
<sequence length="419" mass="44569">MRFTRVIPIAAAVAAVGANYLPKGDNDPKYGSWDEEILSSSSVYEDVVTLKSTKVITKTVAKIDEPASTWAASEGSYPSKSSPIYSPIASSIQAQWAASYASASSTPVSPVITSASPAGYWGASYLGAISSSTPVSPVLPSSSSWDAEKDYWYRRDYIYSASSDSTWGKESTNDVEAVQHSKTPTSASMTPMAYAYQPVSSGAASSSPISKWAEADAVATRPSSPATMSWEKDVKYATDDDNDDESYGDEDFDSWKSTEKAPTSYAPAYAEYYRRSGGYYEPAKASSFVTSYTKVAAAMLQSSSMGVSYSMPNYVAPRSSSSIPSKSVEAAAVLQSSTVPRASYAPSGGYAAPTATVYMGGPLGYGAASPTGSYSAPISKNEPEEDVSLRKHRRQAGSQKSGIWRKVCGYNAEDEKQCD</sequence>
<dbReference type="HOGENOM" id="CLU_655871_0_0_1"/>
<dbReference type="InParanoid" id="A0A0D2A836"/>
<organism evidence="2 3">
    <name type="scientific">Verruconis gallopava</name>
    <dbReference type="NCBI Taxonomy" id="253628"/>
    <lineage>
        <taxon>Eukaryota</taxon>
        <taxon>Fungi</taxon>
        <taxon>Dikarya</taxon>
        <taxon>Ascomycota</taxon>
        <taxon>Pezizomycotina</taxon>
        <taxon>Dothideomycetes</taxon>
        <taxon>Pleosporomycetidae</taxon>
        <taxon>Venturiales</taxon>
        <taxon>Sympoventuriaceae</taxon>
        <taxon>Verruconis</taxon>
    </lineage>
</organism>
<proteinExistence type="predicted"/>
<gene>
    <name evidence="2" type="ORF">PV09_05821</name>
</gene>
<dbReference type="EMBL" id="KN847547">
    <property type="protein sequence ID" value="KIW02750.1"/>
    <property type="molecule type" value="Genomic_DNA"/>
</dbReference>
<accession>A0A0D2A836</accession>
<evidence type="ECO:0000256" key="1">
    <source>
        <dbReference type="SAM" id="MobiDB-lite"/>
    </source>
</evidence>
<name>A0A0D2A836_9PEZI</name>
<dbReference type="VEuPathDB" id="FungiDB:PV09_05821"/>
<dbReference type="RefSeq" id="XP_016212619.1">
    <property type="nucleotide sequence ID" value="XM_016359370.1"/>
</dbReference>
<protein>
    <submittedName>
        <fullName evidence="2">Uncharacterized protein</fullName>
    </submittedName>
</protein>
<reference evidence="2 3" key="1">
    <citation type="submission" date="2015-01" db="EMBL/GenBank/DDBJ databases">
        <title>The Genome Sequence of Ochroconis gallopava CBS43764.</title>
        <authorList>
            <consortium name="The Broad Institute Genomics Platform"/>
            <person name="Cuomo C."/>
            <person name="de Hoog S."/>
            <person name="Gorbushina A."/>
            <person name="Stielow B."/>
            <person name="Teixiera M."/>
            <person name="Abouelleil A."/>
            <person name="Chapman S.B."/>
            <person name="Priest M."/>
            <person name="Young S.K."/>
            <person name="Wortman J."/>
            <person name="Nusbaum C."/>
            <person name="Birren B."/>
        </authorList>
    </citation>
    <scope>NUCLEOTIDE SEQUENCE [LARGE SCALE GENOMIC DNA]</scope>
    <source>
        <strain evidence="2 3">CBS 43764</strain>
    </source>
</reference>
<evidence type="ECO:0000313" key="3">
    <source>
        <dbReference type="Proteomes" id="UP000053259"/>
    </source>
</evidence>
<keyword evidence="3" id="KW-1185">Reference proteome</keyword>